<dbReference type="AlphaFoldDB" id="A0A5B6Z835"/>
<dbReference type="PANTHER" id="PTHR47851:SF5">
    <property type="entry name" value="MYB_SANT-LIKE DOMAIN-CONTAINING PROTEIN"/>
    <property type="match status" value="1"/>
</dbReference>
<accession>A0A5B6Z835</accession>
<name>A0A5B6Z835_DAVIN</name>
<dbReference type="EMBL" id="GHES01008694">
    <property type="protein sequence ID" value="MPA39253.1"/>
    <property type="molecule type" value="Transcribed_RNA"/>
</dbReference>
<evidence type="ECO:0000313" key="2">
    <source>
        <dbReference type="EMBL" id="MPA39253.1"/>
    </source>
</evidence>
<sequence length="194" mass="21347">MQRISDAAKFRDKGLEHKNELDAQFGDVAAIGKRAWAPSSGQPPQMLANSPPASMDDDVYSPNMDNIPMDDATTIADDDDDVAHISLAQGERAKKSGHRQGKKRSSTDRLDAHLINILSAVESTSQSSKVPVASSSKEAMTVLHNMEGVEICGPLFMLGTRLFRDDANCDFFLNSLASDFERMAWLHQEHAREM</sequence>
<feature type="compositionally biased region" description="Basic residues" evidence="1">
    <location>
        <begin position="95"/>
        <end position="104"/>
    </location>
</feature>
<gene>
    <name evidence="2" type="ORF">Din_008694</name>
</gene>
<feature type="region of interest" description="Disordered" evidence="1">
    <location>
        <begin position="88"/>
        <end position="108"/>
    </location>
</feature>
<evidence type="ECO:0000256" key="1">
    <source>
        <dbReference type="SAM" id="MobiDB-lite"/>
    </source>
</evidence>
<dbReference type="PANTHER" id="PTHR47851">
    <property type="entry name" value="OS06G0588700 PROTEIN-RELATED"/>
    <property type="match status" value="1"/>
</dbReference>
<organism evidence="2">
    <name type="scientific">Davidia involucrata</name>
    <name type="common">Dove tree</name>
    <dbReference type="NCBI Taxonomy" id="16924"/>
    <lineage>
        <taxon>Eukaryota</taxon>
        <taxon>Viridiplantae</taxon>
        <taxon>Streptophyta</taxon>
        <taxon>Embryophyta</taxon>
        <taxon>Tracheophyta</taxon>
        <taxon>Spermatophyta</taxon>
        <taxon>Magnoliopsida</taxon>
        <taxon>eudicotyledons</taxon>
        <taxon>Gunneridae</taxon>
        <taxon>Pentapetalae</taxon>
        <taxon>asterids</taxon>
        <taxon>Cornales</taxon>
        <taxon>Nyssaceae</taxon>
        <taxon>Davidia</taxon>
    </lineage>
</organism>
<proteinExistence type="predicted"/>
<protein>
    <submittedName>
        <fullName evidence="2">Uncharacterized protein</fullName>
    </submittedName>
</protein>
<feature type="region of interest" description="Disordered" evidence="1">
    <location>
        <begin position="35"/>
        <end position="60"/>
    </location>
</feature>
<reference evidence="2" key="1">
    <citation type="submission" date="2019-08" db="EMBL/GenBank/DDBJ databases">
        <title>Reference gene set and small RNA set construction with multiple tissues from Davidia involucrata Baill.</title>
        <authorList>
            <person name="Yang H."/>
            <person name="Zhou C."/>
            <person name="Li G."/>
            <person name="Wang J."/>
            <person name="Gao P."/>
            <person name="Wang M."/>
            <person name="Wang R."/>
            <person name="Zhao Y."/>
        </authorList>
    </citation>
    <scope>NUCLEOTIDE SEQUENCE</scope>
    <source>
        <tissue evidence="2">Mixed with DoveR01_LX</tissue>
    </source>
</reference>
<feature type="compositionally biased region" description="Polar residues" evidence="1">
    <location>
        <begin position="39"/>
        <end position="52"/>
    </location>
</feature>